<dbReference type="Gene3D" id="1.10.260.40">
    <property type="entry name" value="lambda repressor-like DNA-binding domains"/>
    <property type="match status" value="1"/>
</dbReference>
<dbReference type="Gene3D" id="3.40.50.2300">
    <property type="match status" value="2"/>
</dbReference>
<evidence type="ECO:0000313" key="5">
    <source>
        <dbReference type="EMBL" id="MBB4893245.1"/>
    </source>
</evidence>
<dbReference type="SUPFAM" id="SSF47413">
    <property type="entry name" value="lambda repressor-like DNA-binding domains"/>
    <property type="match status" value="1"/>
</dbReference>
<evidence type="ECO:0000259" key="4">
    <source>
        <dbReference type="PROSITE" id="PS50932"/>
    </source>
</evidence>
<evidence type="ECO:0000256" key="3">
    <source>
        <dbReference type="ARBA" id="ARBA00023163"/>
    </source>
</evidence>
<evidence type="ECO:0000256" key="1">
    <source>
        <dbReference type="ARBA" id="ARBA00023015"/>
    </source>
</evidence>
<dbReference type="CDD" id="cd01392">
    <property type="entry name" value="HTH_LacI"/>
    <property type="match status" value="1"/>
</dbReference>
<dbReference type="PANTHER" id="PTHR30146">
    <property type="entry name" value="LACI-RELATED TRANSCRIPTIONAL REPRESSOR"/>
    <property type="match status" value="1"/>
</dbReference>
<dbReference type="AlphaFoldDB" id="A0A7W7LN10"/>
<dbReference type="PROSITE" id="PS00356">
    <property type="entry name" value="HTH_LACI_1"/>
    <property type="match status" value="1"/>
</dbReference>
<dbReference type="RefSeq" id="WP_184349133.1">
    <property type="nucleotide sequence ID" value="NZ_JACHJH010000003.1"/>
</dbReference>
<dbReference type="CDD" id="cd06267">
    <property type="entry name" value="PBP1_LacI_sugar_binding-like"/>
    <property type="match status" value="1"/>
</dbReference>
<dbReference type="PANTHER" id="PTHR30146:SF155">
    <property type="entry name" value="ALANINE RACEMASE"/>
    <property type="match status" value="1"/>
</dbReference>
<dbReference type="GO" id="GO:0000976">
    <property type="term" value="F:transcription cis-regulatory region binding"/>
    <property type="evidence" value="ECO:0007669"/>
    <property type="project" value="TreeGrafter"/>
</dbReference>
<dbReference type="SUPFAM" id="SSF53822">
    <property type="entry name" value="Periplasmic binding protein-like I"/>
    <property type="match status" value="1"/>
</dbReference>
<comment type="caution">
    <text evidence="5">The sequence shown here is derived from an EMBL/GenBank/DDBJ whole genome shotgun (WGS) entry which is preliminary data.</text>
</comment>
<name>A0A7W7LN10_9ACTN</name>
<dbReference type="SMART" id="SM00354">
    <property type="entry name" value="HTH_LACI"/>
    <property type="match status" value="1"/>
</dbReference>
<dbReference type="Pfam" id="PF00356">
    <property type="entry name" value="LacI"/>
    <property type="match status" value="1"/>
</dbReference>
<accession>A0A7W7LN10</accession>
<dbReference type="Pfam" id="PF13377">
    <property type="entry name" value="Peripla_BP_3"/>
    <property type="match status" value="1"/>
</dbReference>
<evidence type="ECO:0000313" key="6">
    <source>
        <dbReference type="Proteomes" id="UP000556084"/>
    </source>
</evidence>
<dbReference type="InterPro" id="IPR046335">
    <property type="entry name" value="LacI/GalR-like_sensor"/>
</dbReference>
<dbReference type="PROSITE" id="PS50932">
    <property type="entry name" value="HTH_LACI_2"/>
    <property type="match status" value="1"/>
</dbReference>
<dbReference type="InterPro" id="IPR010982">
    <property type="entry name" value="Lambda_DNA-bd_dom_sf"/>
</dbReference>
<dbReference type="EMBL" id="JACHJH010000003">
    <property type="protein sequence ID" value="MBB4893245.1"/>
    <property type="molecule type" value="Genomic_DNA"/>
</dbReference>
<keyword evidence="1" id="KW-0805">Transcription regulation</keyword>
<keyword evidence="6" id="KW-1185">Reference proteome</keyword>
<reference evidence="5 6" key="1">
    <citation type="submission" date="2020-08" db="EMBL/GenBank/DDBJ databases">
        <title>Genomic Encyclopedia of Type Strains, Phase III (KMG-III): the genomes of soil and plant-associated and newly described type strains.</title>
        <authorList>
            <person name="Whitman W."/>
        </authorList>
    </citation>
    <scope>NUCLEOTIDE SEQUENCE [LARGE SCALE GENOMIC DNA]</scope>
    <source>
        <strain evidence="5 6">CECT 3266</strain>
    </source>
</reference>
<protein>
    <submittedName>
        <fullName evidence="5">DNA-binding LacI/PurR family transcriptional regulator</fullName>
    </submittedName>
</protein>
<evidence type="ECO:0000256" key="2">
    <source>
        <dbReference type="ARBA" id="ARBA00023125"/>
    </source>
</evidence>
<sequence length="349" mass="36773">MRRTPARRPTIKDIARRAGVSESAVSFALNGRPGVSAATRDRVRRVAEQLGWQPSTAARALSGEGSATVGLVLARPARTLGVESFFLQLVSGVQEALAARRLGLLFQVVEDTDAECALYRRWWAEHRVDGLLVVDPRDGDPRPALLAELGLPAVLIGAPGHGTAPHGGALSTLWADDTGAMASIVDHLHTLGHRRIVHIAGLPGLAHTRRRIESLRAEAGRRGLPEVTSLTTDYSDAQGAEATRRVLAADPPPTAIVYDNDVMAVAGLAVAAERGVSVPGELSLIAWDDSVLCRNTHPAVTALVRDTAAFGRRAAEHLVALLDGGPALDVRDPLPRLAPRGSTGPAPGP</sequence>
<keyword evidence="2 5" id="KW-0238">DNA-binding</keyword>
<organism evidence="5 6">
    <name type="scientific">Streptomyces olivoverticillatus</name>
    <dbReference type="NCBI Taxonomy" id="66427"/>
    <lineage>
        <taxon>Bacteria</taxon>
        <taxon>Bacillati</taxon>
        <taxon>Actinomycetota</taxon>
        <taxon>Actinomycetes</taxon>
        <taxon>Kitasatosporales</taxon>
        <taxon>Streptomycetaceae</taxon>
        <taxon>Streptomyces</taxon>
    </lineage>
</organism>
<dbReference type="InterPro" id="IPR000843">
    <property type="entry name" value="HTH_LacI"/>
</dbReference>
<dbReference type="GO" id="GO:0003700">
    <property type="term" value="F:DNA-binding transcription factor activity"/>
    <property type="evidence" value="ECO:0007669"/>
    <property type="project" value="TreeGrafter"/>
</dbReference>
<dbReference type="InterPro" id="IPR028082">
    <property type="entry name" value="Peripla_BP_I"/>
</dbReference>
<gene>
    <name evidence="5" type="ORF">FHS39_002276</name>
</gene>
<keyword evidence="3" id="KW-0804">Transcription</keyword>
<dbReference type="Proteomes" id="UP000556084">
    <property type="component" value="Unassembled WGS sequence"/>
</dbReference>
<proteinExistence type="predicted"/>
<feature type="domain" description="HTH lacI-type" evidence="4">
    <location>
        <begin position="9"/>
        <end position="63"/>
    </location>
</feature>